<dbReference type="Proteomes" id="UP000658131">
    <property type="component" value="Unassembled WGS sequence"/>
</dbReference>
<dbReference type="InterPro" id="IPR027383">
    <property type="entry name" value="Znf_put"/>
</dbReference>
<keyword evidence="3" id="KW-0812">Transmembrane</keyword>
<keyword evidence="3" id="KW-0472">Membrane</keyword>
<gene>
    <name evidence="5" type="ORF">H8717_11495</name>
</gene>
<keyword evidence="3" id="KW-1133">Transmembrane helix</keyword>
<evidence type="ECO:0000256" key="3">
    <source>
        <dbReference type="SAM" id="Phobius"/>
    </source>
</evidence>
<evidence type="ECO:0000256" key="1">
    <source>
        <dbReference type="ARBA" id="ARBA00024353"/>
    </source>
</evidence>
<proteinExistence type="inferred from homology"/>
<evidence type="ECO:0000259" key="4">
    <source>
        <dbReference type="Pfam" id="PF13490"/>
    </source>
</evidence>
<reference evidence="5 6" key="1">
    <citation type="submission" date="2020-08" db="EMBL/GenBank/DDBJ databases">
        <title>Genome public.</title>
        <authorList>
            <person name="Liu C."/>
            <person name="Sun Q."/>
        </authorList>
    </citation>
    <scope>NUCLEOTIDE SEQUENCE [LARGE SCALE GENOMIC DNA]</scope>
    <source>
        <strain evidence="5 6">BX1</strain>
    </source>
</reference>
<feature type="domain" description="Putative zinc-finger" evidence="4">
    <location>
        <begin position="3"/>
        <end position="37"/>
    </location>
</feature>
<dbReference type="EMBL" id="JACRTB010000020">
    <property type="protein sequence ID" value="MBC8577027.1"/>
    <property type="molecule type" value="Genomic_DNA"/>
</dbReference>
<keyword evidence="6" id="KW-1185">Reference proteome</keyword>
<protein>
    <recommendedName>
        <fullName evidence="2">Anti-sigma-W factor RsiW</fullName>
    </recommendedName>
</protein>
<dbReference type="RefSeq" id="WP_262400499.1">
    <property type="nucleotide sequence ID" value="NZ_JACRTB010000020.1"/>
</dbReference>
<accession>A0ABR7NKV4</accession>
<evidence type="ECO:0000313" key="5">
    <source>
        <dbReference type="EMBL" id="MBC8577027.1"/>
    </source>
</evidence>
<dbReference type="Pfam" id="PF13490">
    <property type="entry name" value="zf-HC2"/>
    <property type="match status" value="1"/>
</dbReference>
<dbReference type="InterPro" id="IPR041916">
    <property type="entry name" value="Anti_sigma_zinc_sf"/>
</dbReference>
<organism evidence="5 6">
    <name type="scientific">Yanshouia hominis</name>
    <dbReference type="NCBI Taxonomy" id="2763673"/>
    <lineage>
        <taxon>Bacteria</taxon>
        <taxon>Bacillati</taxon>
        <taxon>Bacillota</taxon>
        <taxon>Clostridia</taxon>
        <taxon>Eubacteriales</taxon>
        <taxon>Oscillospiraceae</taxon>
        <taxon>Yanshouia</taxon>
    </lineage>
</organism>
<feature type="transmembrane region" description="Helical" evidence="3">
    <location>
        <begin position="70"/>
        <end position="95"/>
    </location>
</feature>
<comment type="caution">
    <text evidence="5">The sequence shown here is derived from an EMBL/GenBank/DDBJ whole genome shotgun (WGS) entry which is preliminary data.</text>
</comment>
<dbReference type="Gene3D" id="1.10.10.1320">
    <property type="entry name" value="Anti-sigma factor, zinc-finger domain"/>
    <property type="match status" value="1"/>
</dbReference>
<evidence type="ECO:0000313" key="6">
    <source>
        <dbReference type="Proteomes" id="UP000658131"/>
    </source>
</evidence>
<comment type="similarity">
    <text evidence="1">Belongs to the zinc-associated anti-sigma factor (ZAS) superfamily. Anti-sigma-W factor family.</text>
</comment>
<name>A0ABR7NKV4_9FIRM</name>
<sequence length="202" mass="22169">MKCEIIRDLLPLCLDGLASEESRREVGEHLASCPACREAAEGMKARIEAPLPPLCPDTIRPFRKLRRRMVLAVLAAILACTLAAGCAFFLCGVGWQVDSGSVSMEASVQNGILTLDFTLRDGGILHAVSRLESPGGAWSIEFRECLPFPLDDRGSNPERYSWGLHTRDQDGNPIPLPQSVVLRFRDKSEVLSIPDLLLEAQD</sequence>
<evidence type="ECO:0000256" key="2">
    <source>
        <dbReference type="ARBA" id="ARBA00024438"/>
    </source>
</evidence>